<dbReference type="InterPro" id="IPR002048">
    <property type="entry name" value="EF_hand_dom"/>
</dbReference>
<protein>
    <submittedName>
        <fullName evidence="4">EF hand</fullName>
    </submittedName>
</protein>
<evidence type="ECO:0000256" key="2">
    <source>
        <dbReference type="SAM" id="SignalP"/>
    </source>
</evidence>
<reference evidence="4 5" key="1">
    <citation type="submission" date="2016-08" db="EMBL/GenBank/DDBJ databases">
        <authorList>
            <person name="Seilhamer J.J."/>
        </authorList>
    </citation>
    <scope>NUCLEOTIDE SEQUENCE [LARGE SCALE GENOMIC DNA]</scope>
    <source>
        <strain evidence="4 5">HBR26</strain>
    </source>
</reference>
<organism evidence="4 5">
    <name type="scientific">Rhizobium aethiopicum</name>
    <dbReference type="NCBI Taxonomy" id="1138170"/>
    <lineage>
        <taxon>Bacteria</taxon>
        <taxon>Pseudomonadati</taxon>
        <taxon>Pseudomonadota</taxon>
        <taxon>Alphaproteobacteria</taxon>
        <taxon>Hyphomicrobiales</taxon>
        <taxon>Rhizobiaceae</taxon>
        <taxon>Rhizobium/Agrobacterium group</taxon>
        <taxon>Rhizobium</taxon>
    </lineage>
</organism>
<dbReference type="Pfam" id="PF13202">
    <property type="entry name" value="EF-hand_5"/>
    <property type="match status" value="2"/>
</dbReference>
<dbReference type="RefSeq" id="WP_092747781.1">
    <property type="nucleotide sequence ID" value="NZ_FMAJ01000001.1"/>
</dbReference>
<feature type="region of interest" description="Disordered" evidence="1">
    <location>
        <begin position="29"/>
        <end position="63"/>
    </location>
</feature>
<evidence type="ECO:0000256" key="1">
    <source>
        <dbReference type="SAM" id="MobiDB-lite"/>
    </source>
</evidence>
<evidence type="ECO:0000313" key="4">
    <source>
        <dbReference type="EMBL" id="SCB56662.1"/>
    </source>
</evidence>
<dbReference type="AlphaFoldDB" id="A0A1C3XWM1"/>
<accession>A0A1C3XWM1</accession>
<dbReference type="InterPro" id="IPR011992">
    <property type="entry name" value="EF-hand-dom_pair"/>
</dbReference>
<name>A0A1C3XWM1_9HYPH</name>
<dbReference type="CDD" id="cd00051">
    <property type="entry name" value="EFh"/>
    <property type="match status" value="1"/>
</dbReference>
<feature type="domain" description="EF-hand" evidence="3">
    <location>
        <begin position="109"/>
        <end position="144"/>
    </location>
</feature>
<gene>
    <name evidence="4" type="ORF">GA0061105_101495</name>
</gene>
<feature type="signal peptide" evidence="2">
    <location>
        <begin position="1"/>
        <end position="26"/>
    </location>
</feature>
<dbReference type="SUPFAM" id="SSF47473">
    <property type="entry name" value="EF-hand"/>
    <property type="match status" value="1"/>
</dbReference>
<dbReference type="STRING" id="1138170.GA0061105_101495"/>
<feature type="compositionally biased region" description="Polar residues" evidence="1">
    <location>
        <begin position="38"/>
        <end position="53"/>
    </location>
</feature>
<dbReference type="Gene3D" id="1.10.238.10">
    <property type="entry name" value="EF-hand"/>
    <property type="match status" value="1"/>
</dbReference>
<proteinExistence type="predicted"/>
<feature type="chain" id="PRO_5008686994" evidence="2">
    <location>
        <begin position="27"/>
        <end position="164"/>
    </location>
</feature>
<evidence type="ECO:0000313" key="5">
    <source>
        <dbReference type="Proteomes" id="UP000198723"/>
    </source>
</evidence>
<keyword evidence="2" id="KW-0732">Signal</keyword>
<dbReference type="InterPro" id="IPR018247">
    <property type="entry name" value="EF_Hand_1_Ca_BS"/>
</dbReference>
<dbReference type="PROSITE" id="PS50222">
    <property type="entry name" value="EF_HAND_2"/>
    <property type="match status" value="1"/>
</dbReference>
<dbReference type="GO" id="GO:0005509">
    <property type="term" value="F:calcium ion binding"/>
    <property type="evidence" value="ECO:0007669"/>
    <property type="project" value="InterPro"/>
</dbReference>
<dbReference type="PROSITE" id="PS00018">
    <property type="entry name" value="EF_HAND_1"/>
    <property type="match status" value="2"/>
</dbReference>
<evidence type="ECO:0000259" key="3">
    <source>
        <dbReference type="PROSITE" id="PS50222"/>
    </source>
</evidence>
<dbReference type="EMBL" id="FMAJ01000001">
    <property type="protein sequence ID" value="SCB56662.1"/>
    <property type="molecule type" value="Genomic_DNA"/>
</dbReference>
<sequence>MRMISIPNAFLLAAAIAVGSAELALAQTSGADPHHPANSAQATQPSGMADTTAQGQGAMPGGLGMMQPGMMGQGQGNTMPMQCMMMQPGSSGGMPMQPGMMGGMPTTGTRGSMMKIMFAIADTDGDGALSFEEVTATHKRIFGSVDANKDGKVTPDEMQTFWRP</sequence>
<dbReference type="Proteomes" id="UP000198723">
    <property type="component" value="Unassembled WGS sequence"/>
</dbReference>